<organism evidence="2">
    <name type="scientific">marine sediment metagenome</name>
    <dbReference type="NCBI Taxonomy" id="412755"/>
    <lineage>
        <taxon>unclassified sequences</taxon>
        <taxon>metagenomes</taxon>
        <taxon>ecological metagenomes</taxon>
    </lineage>
</organism>
<evidence type="ECO:0000256" key="1">
    <source>
        <dbReference type="SAM" id="MobiDB-lite"/>
    </source>
</evidence>
<comment type="caution">
    <text evidence="2">The sequence shown here is derived from an EMBL/GenBank/DDBJ whole genome shotgun (WGS) entry which is preliminary data.</text>
</comment>
<protein>
    <submittedName>
        <fullName evidence="2">Uncharacterized protein</fullName>
    </submittedName>
</protein>
<feature type="compositionally biased region" description="Basic and acidic residues" evidence="1">
    <location>
        <begin position="1"/>
        <end position="43"/>
    </location>
</feature>
<feature type="region of interest" description="Disordered" evidence="1">
    <location>
        <begin position="1"/>
        <end position="46"/>
    </location>
</feature>
<gene>
    <name evidence="2" type="ORF">LCGC14_2424500</name>
</gene>
<name>A0A0F9BNT4_9ZZZZ</name>
<dbReference type="AlphaFoldDB" id="A0A0F9BNT4"/>
<sequence>ESIRSRDARRGTAERERTRQAERREDRQYRERERRESRERTEESQLEALRRSLMGTGMVGQAEVQTADRPELMRIQGDVSELKYRRGRIKGLQSEIATERTGVEKGQERDALEAEWAEMEGDPSVSAGQSSAALRVMNRKRRGLFTRGARLQDQGFRARKSGESIEEYLVTARKGLDERERLGKQADRKEIDRRAEERNRVSRVRTANDLGFDIPLDSTIGVANKTIRGYRGSERDRKVVEALGASTKGFRRAGMEWGIGRYLWFLEGFWVQMQDKKILKLPDIGQEKFWWALPYDHHVAKEKWLDRNGAPVKELGPDPDFPRAGTKVIIQDDGSTGESGVQYSASDILSFSIRYLKWDSKTAREWLEEHEAMEMSYNEMQGVLEEQHELMKAEEMQHG</sequence>
<feature type="non-terminal residue" evidence="2">
    <location>
        <position position="1"/>
    </location>
</feature>
<accession>A0A0F9BNT4</accession>
<dbReference type="EMBL" id="LAZR01036941">
    <property type="protein sequence ID" value="KKL23525.1"/>
    <property type="molecule type" value="Genomic_DNA"/>
</dbReference>
<proteinExistence type="predicted"/>
<evidence type="ECO:0000313" key="2">
    <source>
        <dbReference type="EMBL" id="KKL23525.1"/>
    </source>
</evidence>
<reference evidence="2" key="1">
    <citation type="journal article" date="2015" name="Nature">
        <title>Complex archaea that bridge the gap between prokaryotes and eukaryotes.</title>
        <authorList>
            <person name="Spang A."/>
            <person name="Saw J.H."/>
            <person name="Jorgensen S.L."/>
            <person name="Zaremba-Niedzwiedzka K."/>
            <person name="Martijn J."/>
            <person name="Lind A.E."/>
            <person name="van Eijk R."/>
            <person name="Schleper C."/>
            <person name="Guy L."/>
            <person name="Ettema T.J."/>
        </authorList>
    </citation>
    <scope>NUCLEOTIDE SEQUENCE</scope>
</reference>